<evidence type="ECO:0000313" key="2">
    <source>
        <dbReference type="Proteomes" id="UP000233837"/>
    </source>
</evidence>
<proteinExistence type="predicted"/>
<dbReference type="EMBL" id="KZ502191">
    <property type="protein sequence ID" value="PKU82376.1"/>
    <property type="molecule type" value="Genomic_DNA"/>
</dbReference>
<reference evidence="1 2" key="2">
    <citation type="journal article" date="2017" name="Nature">
        <title>The Apostasia genome and the evolution of orchids.</title>
        <authorList>
            <person name="Zhang G.Q."/>
            <person name="Liu K.W."/>
            <person name="Li Z."/>
            <person name="Lohaus R."/>
            <person name="Hsiao Y.Y."/>
            <person name="Niu S.C."/>
            <person name="Wang J.Y."/>
            <person name="Lin Y.C."/>
            <person name="Xu Q."/>
            <person name="Chen L.J."/>
            <person name="Yoshida K."/>
            <person name="Fujiwara S."/>
            <person name="Wang Z.W."/>
            <person name="Zhang Y.Q."/>
            <person name="Mitsuda N."/>
            <person name="Wang M."/>
            <person name="Liu G.H."/>
            <person name="Pecoraro L."/>
            <person name="Huang H.X."/>
            <person name="Xiao X.J."/>
            <person name="Lin M."/>
            <person name="Wu X.Y."/>
            <person name="Wu W.L."/>
            <person name="Chen Y.Y."/>
            <person name="Chang S.B."/>
            <person name="Sakamoto S."/>
            <person name="Ohme-Takagi M."/>
            <person name="Yagi M."/>
            <person name="Zeng S.J."/>
            <person name="Shen C.Y."/>
            <person name="Yeh C.M."/>
            <person name="Luo Y.B."/>
            <person name="Tsai W.C."/>
            <person name="Van de Peer Y."/>
            <person name="Liu Z.J."/>
        </authorList>
    </citation>
    <scope>NUCLEOTIDE SEQUENCE [LARGE SCALE GENOMIC DNA]</scope>
    <source>
        <tissue evidence="1">The whole plant</tissue>
    </source>
</reference>
<protein>
    <submittedName>
        <fullName evidence="1">Uncharacterized protein</fullName>
    </submittedName>
</protein>
<keyword evidence="2" id="KW-1185">Reference proteome</keyword>
<name>A0A2I0X395_9ASPA</name>
<evidence type="ECO:0000313" key="1">
    <source>
        <dbReference type="EMBL" id="PKU82376.1"/>
    </source>
</evidence>
<organism evidence="1 2">
    <name type="scientific">Dendrobium catenatum</name>
    <dbReference type="NCBI Taxonomy" id="906689"/>
    <lineage>
        <taxon>Eukaryota</taxon>
        <taxon>Viridiplantae</taxon>
        <taxon>Streptophyta</taxon>
        <taxon>Embryophyta</taxon>
        <taxon>Tracheophyta</taxon>
        <taxon>Spermatophyta</taxon>
        <taxon>Magnoliopsida</taxon>
        <taxon>Liliopsida</taxon>
        <taxon>Asparagales</taxon>
        <taxon>Orchidaceae</taxon>
        <taxon>Epidendroideae</taxon>
        <taxon>Malaxideae</taxon>
        <taxon>Dendrobiinae</taxon>
        <taxon>Dendrobium</taxon>
    </lineage>
</organism>
<dbReference type="AlphaFoldDB" id="A0A2I0X395"/>
<accession>A0A2I0X395</accession>
<gene>
    <name evidence="1" type="ORF">MA16_Dca005381</name>
</gene>
<dbReference type="Proteomes" id="UP000233837">
    <property type="component" value="Unassembled WGS sequence"/>
</dbReference>
<reference evidence="1 2" key="1">
    <citation type="journal article" date="2016" name="Sci. Rep.">
        <title>The Dendrobium catenatum Lindl. genome sequence provides insights into polysaccharide synthase, floral development and adaptive evolution.</title>
        <authorList>
            <person name="Zhang G.Q."/>
            <person name="Xu Q."/>
            <person name="Bian C."/>
            <person name="Tsai W.C."/>
            <person name="Yeh C.M."/>
            <person name="Liu K.W."/>
            <person name="Yoshida K."/>
            <person name="Zhang L.S."/>
            <person name="Chang S.B."/>
            <person name="Chen F."/>
            <person name="Shi Y."/>
            <person name="Su Y.Y."/>
            <person name="Zhang Y.Q."/>
            <person name="Chen L.J."/>
            <person name="Yin Y."/>
            <person name="Lin M."/>
            <person name="Huang H."/>
            <person name="Deng H."/>
            <person name="Wang Z.W."/>
            <person name="Zhu S.L."/>
            <person name="Zhao X."/>
            <person name="Deng C."/>
            <person name="Niu S.C."/>
            <person name="Huang J."/>
            <person name="Wang M."/>
            <person name="Liu G.H."/>
            <person name="Yang H.J."/>
            <person name="Xiao X.J."/>
            <person name="Hsiao Y.Y."/>
            <person name="Wu W.L."/>
            <person name="Chen Y.Y."/>
            <person name="Mitsuda N."/>
            <person name="Ohme-Takagi M."/>
            <person name="Luo Y.B."/>
            <person name="Van de Peer Y."/>
            <person name="Liu Z.J."/>
        </authorList>
    </citation>
    <scope>NUCLEOTIDE SEQUENCE [LARGE SCALE GENOMIC DNA]</scope>
    <source>
        <tissue evidence="1">The whole plant</tissue>
    </source>
</reference>
<sequence length="78" mass="8688">MISYAWNEPITKNACPTPNVINDVLEANTFINSVDENLPRMEMLDKENLEGIDLLVVVPIISANKNCDHNSKCNVTSL</sequence>